<proteinExistence type="inferred from homology"/>
<dbReference type="Pfam" id="PF00582">
    <property type="entry name" value="Usp"/>
    <property type="match status" value="1"/>
</dbReference>
<dbReference type="InterPro" id="IPR006016">
    <property type="entry name" value="UspA"/>
</dbReference>
<dbReference type="SUPFAM" id="SSF52402">
    <property type="entry name" value="Adenine nucleotide alpha hydrolases-like"/>
    <property type="match status" value="1"/>
</dbReference>
<dbReference type="EMBL" id="CP011097">
    <property type="protein sequence ID" value="AJZ76333.1"/>
    <property type="molecule type" value="Genomic_DNA"/>
</dbReference>
<name>A0A3G1B3V2_9ARCH</name>
<keyword evidence="4" id="KW-1185">Reference proteome</keyword>
<sequence length="139" mass="15330">MVPFDNSKHAVHAFGHALDLAKKYGAAITVVAITDENQDSEWVNDTPSRQKIIAKSRNAEFRRIFKVLEADAAKFQIHISCMILESNTISESLISFASLKKVDYIVMGTHGKGMVKEMMLGRVSTSVALNAHCPVVLVK</sequence>
<dbReference type="InterPro" id="IPR014729">
    <property type="entry name" value="Rossmann-like_a/b/a_fold"/>
</dbReference>
<dbReference type="AlphaFoldDB" id="A0A3G1B3V2"/>
<protein>
    <recommendedName>
        <fullName evidence="2">UspA domain-containing protein</fullName>
    </recommendedName>
</protein>
<dbReference type="InterPro" id="IPR006015">
    <property type="entry name" value="Universal_stress_UspA"/>
</dbReference>
<feature type="domain" description="UspA" evidence="2">
    <location>
        <begin position="1"/>
        <end position="139"/>
    </location>
</feature>
<evidence type="ECO:0000313" key="3">
    <source>
        <dbReference type="EMBL" id="AJZ76333.1"/>
    </source>
</evidence>
<evidence type="ECO:0000256" key="1">
    <source>
        <dbReference type="ARBA" id="ARBA00008791"/>
    </source>
</evidence>
<organism evidence="3 4">
    <name type="scientific">Candidatus Nitrosotenuis cloacae</name>
    <dbReference type="NCBI Taxonomy" id="1603555"/>
    <lineage>
        <taxon>Archaea</taxon>
        <taxon>Nitrososphaerota</taxon>
        <taxon>Candidatus Nitrosotenuis</taxon>
    </lineage>
</organism>
<dbReference type="PANTHER" id="PTHR46268:SF6">
    <property type="entry name" value="UNIVERSAL STRESS PROTEIN UP12"/>
    <property type="match status" value="1"/>
</dbReference>
<reference evidence="3 4" key="1">
    <citation type="journal article" date="2016" name="Sci. Rep.">
        <title>A novel ammonia-oxidizing archaeon from wastewater treatment plant: Its enrichment, physiological and genomic characteristics.</title>
        <authorList>
            <person name="Li Y."/>
            <person name="Ding K."/>
            <person name="Wen X."/>
            <person name="Zhang B."/>
            <person name="Shen B."/>
            <person name="Yang Y."/>
        </authorList>
    </citation>
    <scope>NUCLEOTIDE SEQUENCE [LARGE SCALE GENOMIC DNA]</scope>
    <source>
        <strain evidence="3 4">SAT1</strain>
    </source>
</reference>
<dbReference type="CDD" id="cd00293">
    <property type="entry name" value="USP-like"/>
    <property type="match status" value="1"/>
</dbReference>
<comment type="similarity">
    <text evidence="1">Belongs to the universal stress protein A family.</text>
</comment>
<dbReference type="KEGG" id="tah:SU86_008145"/>
<dbReference type="STRING" id="1603555.SU86_008145"/>
<accession>A0A3G1B3V2</accession>
<gene>
    <name evidence="3" type="ORF">SU86_008145</name>
</gene>
<dbReference type="PANTHER" id="PTHR46268">
    <property type="entry name" value="STRESS RESPONSE PROTEIN NHAX"/>
    <property type="match status" value="1"/>
</dbReference>
<dbReference type="Proteomes" id="UP000266745">
    <property type="component" value="Chromosome"/>
</dbReference>
<dbReference type="PRINTS" id="PR01438">
    <property type="entry name" value="UNVRSLSTRESS"/>
</dbReference>
<dbReference type="Gene3D" id="3.40.50.620">
    <property type="entry name" value="HUPs"/>
    <property type="match status" value="1"/>
</dbReference>
<evidence type="ECO:0000259" key="2">
    <source>
        <dbReference type="Pfam" id="PF00582"/>
    </source>
</evidence>
<evidence type="ECO:0000313" key="4">
    <source>
        <dbReference type="Proteomes" id="UP000266745"/>
    </source>
</evidence>